<feature type="domain" description="GmrSD restriction endonucleases N-terminal" evidence="1">
    <location>
        <begin position="10"/>
        <end position="260"/>
    </location>
</feature>
<accession>A0A1V3SWQ0</accession>
<proteinExistence type="predicted"/>
<protein>
    <submittedName>
        <fullName evidence="3">RloF protein</fullName>
    </submittedName>
</protein>
<dbReference type="EMBL" id="MPOJ01000010">
    <property type="protein sequence ID" value="OOH72917.1"/>
    <property type="molecule type" value="Genomic_DNA"/>
</dbReference>
<evidence type="ECO:0000313" key="3">
    <source>
        <dbReference type="EMBL" id="OOH72917.1"/>
    </source>
</evidence>
<evidence type="ECO:0000259" key="2">
    <source>
        <dbReference type="Pfam" id="PF07510"/>
    </source>
</evidence>
<dbReference type="AlphaFoldDB" id="A0A1V3SWQ0"/>
<dbReference type="RefSeq" id="WP_014960280.1">
    <property type="nucleotide sequence ID" value="NZ_MPOJ01000010.1"/>
</dbReference>
<dbReference type="InterPro" id="IPR011089">
    <property type="entry name" value="GmrSD_C"/>
</dbReference>
<reference evidence="3 4" key="1">
    <citation type="submission" date="2016-11" db="EMBL/GenBank/DDBJ databases">
        <title>Comparative genomics of co-occurring bacteria in distinct bioleaching systems unravels niche-specific adaptation.</title>
        <authorList>
            <person name="Zhang X."/>
            <person name="Liu X."/>
            <person name="Yin H."/>
        </authorList>
    </citation>
    <scope>NUCLEOTIDE SEQUENCE [LARGE SCALE GENOMIC DNA]</scope>
    <source>
        <strain evidence="3 4">DX</strain>
    </source>
</reference>
<dbReference type="OMA" id="YVFRRAI"/>
<dbReference type="InterPro" id="IPR004919">
    <property type="entry name" value="GmrSD_N"/>
</dbReference>
<feature type="domain" description="GmrSD restriction endonucleases C-terminal" evidence="2">
    <location>
        <begin position="457"/>
        <end position="615"/>
    </location>
</feature>
<sequence length="628" mass="73124">MKANAVSILAIFEKKLRLEVPLFQRQYVWNKEQQWSPLWEDMSRKFIEYINGRKDAPVHFLGAIVLDQKQTPTTHVERRQIIDGQQRLTTLQIFLAALRDFYREQGFDDLANECESFTLNKGILSDPEIDKFKVWPTQLDRKQFNDVMTSGARSEVEKRHPLRKRKYSRHFEPRPRMVEAYIFFYNELSEFFLGNGTEPAFVVGRDLSNNLDECFQALKNALHVVVIDLDPGDDAQIIFETLNARGEPLLPADLLRNYIFLRVAREGESQETLYKEYWQAFDDPFWRHEITQGRLKRPRSDLFMQHFLASKEAVDIPIKHLYVEYKWWIERKKPFKNVREELSTLSNQGGNFRRIIEPSKEDNLFLFVTFLKSFDIGTVYPLLLYLLDKDKAVNDAVIRSMALIIESYLLRRAVCGYTTKGYNRIFLSMIRYLQENGATLEIANKYLSGLEGESTKWPTDVDFGNAWQSVHAYQILNNEKIVYIFRRIDETFLSSKHETISIEGPLSVEHILPRGWVENWLLPDGTKGLTGQALWDAQPGDQRAEATNRRNSLLQTFGNLTILTQPLNSSLSNSSWDIKKPELLRSSLLPINQLLHDVSSWDEVAIENRSKKLFEKAVGLWPGPVKSK</sequence>
<evidence type="ECO:0000313" key="4">
    <source>
        <dbReference type="Proteomes" id="UP000188586"/>
    </source>
</evidence>
<dbReference type="PANTHER" id="PTHR35149">
    <property type="entry name" value="SLL5132 PROTEIN"/>
    <property type="match status" value="1"/>
</dbReference>
<dbReference type="PANTHER" id="PTHR35149:SF2">
    <property type="entry name" value="DUF262 DOMAIN-CONTAINING PROTEIN"/>
    <property type="match status" value="1"/>
</dbReference>
<dbReference type="Pfam" id="PF07510">
    <property type="entry name" value="GmrSD_C"/>
    <property type="match status" value="1"/>
</dbReference>
<dbReference type="Pfam" id="PF03235">
    <property type="entry name" value="GmrSD_N"/>
    <property type="match status" value="1"/>
</dbReference>
<comment type="caution">
    <text evidence="3">The sequence shown here is derived from an EMBL/GenBank/DDBJ whole genome shotgun (WGS) entry which is preliminary data.</text>
</comment>
<evidence type="ECO:0000259" key="1">
    <source>
        <dbReference type="Pfam" id="PF03235"/>
    </source>
</evidence>
<organism evidence="3 4">
    <name type="scientific">Leptospirillum ferriphilum</name>
    <dbReference type="NCBI Taxonomy" id="178606"/>
    <lineage>
        <taxon>Bacteria</taxon>
        <taxon>Pseudomonadati</taxon>
        <taxon>Nitrospirota</taxon>
        <taxon>Nitrospiria</taxon>
        <taxon>Nitrospirales</taxon>
        <taxon>Nitrospiraceae</taxon>
        <taxon>Leptospirillum</taxon>
    </lineage>
</organism>
<gene>
    <name evidence="3" type="ORF">BOX24_05920</name>
</gene>
<dbReference type="Proteomes" id="UP000188586">
    <property type="component" value="Unassembled WGS sequence"/>
</dbReference>
<name>A0A1V3SWQ0_9BACT</name>